<dbReference type="RefSeq" id="WP_166097898.1">
    <property type="nucleotide sequence ID" value="NZ_BMMY01000001.1"/>
</dbReference>
<dbReference type="AlphaFoldDB" id="A0A7G9R423"/>
<keyword evidence="2" id="KW-0645">Protease</keyword>
<organism evidence="2 3">
    <name type="scientific">Phycicoccus endophyticus</name>
    <dbReference type="NCBI Taxonomy" id="1690220"/>
    <lineage>
        <taxon>Bacteria</taxon>
        <taxon>Bacillati</taxon>
        <taxon>Actinomycetota</taxon>
        <taxon>Actinomycetes</taxon>
        <taxon>Micrococcales</taxon>
        <taxon>Intrasporangiaceae</taxon>
        <taxon>Phycicoccus</taxon>
    </lineage>
</organism>
<evidence type="ECO:0000256" key="1">
    <source>
        <dbReference type="SAM" id="MobiDB-lite"/>
    </source>
</evidence>
<protein>
    <submittedName>
        <fullName evidence="2">Methionine aminopeptidase</fullName>
    </submittedName>
</protein>
<dbReference type="GO" id="GO:0004177">
    <property type="term" value="F:aminopeptidase activity"/>
    <property type="evidence" value="ECO:0007669"/>
    <property type="project" value="UniProtKB-KW"/>
</dbReference>
<sequence>MPYWYNVDTAQVETDERRSRDATVLGPYDTREEAAAALEHARENTERWEQEDRDWDERGARPAGGEA</sequence>
<evidence type="ECO:0000313" key="2">
    <source>
        <dbReference type="EMBL" id="QNN50348.1"/>
    </source>
</evidence>
<keyword evidence="2" id="KW-0378">Hydrolase</keyword>
<dbReference type="EMBL" id="CP060712">
    <property type="protein sequence ID" value="QNN50348.1"/>
    <property type="molecule type" value="Genomic_DNA"/>
</dbReference>
<proteinExistence type="predicted"/>
<keyword evidence="2" id="KW-0031">Aminopeptidase</keyword>
<evidence type="ECO:0000313" key="3">
    <source>
        <dbReference type="Proteomes" id="UP000515976"/>
    </source>
</evidence>
<accession>A0A7G9R423</accession>
<gene>
    <name evidence="2" type="ORF">H9L10_04785</name>
</gene>
<feature type="compositionally biased region" description="Basic and acidic residues" evidence="1">
    <location>
        <begin position="37"/>
        <end position="60"/>
    </location>
</feature>
<keyword evidence="3" id="KW-1185">Reference proteome</keyword>
<feature type="region of interest" description="Disordered" evidence="1">
    <location>
        <begin position="37"/>
        <end position="67"/>
    </location>
</feature>
<name>A0A7G9R423_9MICO</name>
<reference evidence="2 3" key="1">
    <citation type="submission" date="2020-08" db="EMBL/GenBank/DDBJ databases">
        <title>Genome sequence of Phycicoccus endophyticus JCM 31784T.</title>
        <authorList>
            <person name="Hyun D.-W."/>
            <person name="Bae J.-W."/>
        </authorList>
    </citation>
    <scope>NUCLEOTIDE SEQUENCE [LARGE SCALE GENOMIC DNA]</scope>
    <source>
        <strain evidence="2 3">JCM 31784</strain>
    </source>
</reference>
<dbReference type="KEGG" id="pei:H9L10_04785"/>
<dbReference type="Proteomes" id="UP000515976">
    <property type="component" value="Chromosome"/>
</dbReference>